<keyword evidence="3" id="KW-1185">Reference proteome</keyword>
<dbReference type="AlphaFoldDB" id="A0AAW4GCC9"/>
<sequence length="118" mass="13015">MPGLHVGPVSMDNGHIACEFEGTMLSRMNGRKVVLETFLGNRHPHENVRPSENFWKLIGITGTVVLEESQTSMPAHPRGARVLVQFPASIRDMGLACHNEAPDSLWIFVSDLVIKPAD</sequence>
<organism evidence="1 4">
    <name type="scientific">Stenotrophomonas lactitubi</name>
    <dbReference type="NCBI Taxonomy" id="2045214"/>
    <lineage>
        <taxon>Bacteria</taxon>
        <taxon>Pseudomonadati</taxon>
        <taxon>Pseudomonadota</taxon>
        <taxon>Gammaproteobacteria</taxon>
        <taxon>Lysobacterales</taxon>
        <taxon>Lysobacteraceae</taxon>
        <taxon>Stenotrophomonas</taxon>
    </lineage>
</organism>
<evidence type="ECO:0000313" key="1">
    <source>
        <dbReference type="EMBL" id="MBM9911913.1"/>
    </source>
</evidence>
<dbReference type="Proteomes" id="UP000784064">
    <property type="component" value="Unassembled WGS sequence"/>
</dbReference>
<reference evidence="3" key="1">
    <citation type="submission" date="2021-01" db="EMBL/GenBank/DDBJ databases">
        <title>Stenotrophomonas maltophilia.</title>
        <authorList>
            <person name="Yu Y."/>
        </authorList>
    </citation>
    <scope>NUCLEOTIDE SEQUENCE [LARGE SCALE GENOMIC DNA]</scope>
    <source>
        <strain evidence="3">As-6</strain>
    </source>
</reference>
<accession>A0AAW4GCC9</accession>
<gene>
    <name evidence="1" type="ORF">JJW18_00320</name>
    <name evidence="2" type="ORF">JJW19_17280</name>
</gene>
<dbReference type="EMBL" id="JAFFTB010000030">
    <property type="protein sequence ID" value="MBM9939888.1"/>
    <property type="molecule type" value="Genomic_DNA"/>
</dbReference>
<evidence type="ECO:0000313" key="2">
    <source>
        <dbReference type="EMBL" id="MBM9939888.1"/>
    </source>
</evidence>
<comment type="caution">
    <text evidence="1">The sequence shown here is derived from an EMBL/GenBank/DDBJ whole genome shotgun (WGS) entry which is preliminary data.</text>
</comment>
<proteinExistence type="predicted"/>
<evidence type="ECO:0000313" key="4">
    <source>
        <dbReference type="Proteomes" id="UP000784064"/>
    </source>
</evidence>
<reference evidence="1" key="2">
    <citation type="submission" date="2021-01" db="EMBL/GenBank/DDBJ databases">
        <authorList>
            <person name="Yu Y."/>
        </authorList>
    </citation>
    <scope>NUCLEOTIDE SEQUENCE</scope>
    <source>
        <strain evidence="1">As-5</strain>
        <strain evidence="2">As-6</strain>
    </source>
</reference>
<evidence type="ECO:0000313" key="3">
    <source>
        <dbReference type="Proteomes" id="UP000749453"/>
    </source>
</evidence>
<dbReference type="EMBL" id="JAFFTA010000001">
    <property type="protein sequence ID" value="MBM9911913.1"/>
    <property type="molecule type" value="Genomic_DNA"/>
</dbReference>
<name>A0AAW4GCC9_9GAMM</name>
<dbReference type="Proteomes" id="UP000749453">
    <property type="component" value="Unassembled WGS sequence"/>
</dbReference>
<protein>
    <submittedName>
        <fullName evidence="1">Uncharacterized protein</fullName>
    </submittedName>
</protein>
<dbReference type="RefSeq" id="WP_205404360.1">
    <property type="nucleotide sequence ID" value="NZ_JAFFTA010000001.1"/>
</dbReference>